<evidence type="ECO:0000313" key="5">
    <source>
        <dbReference type="EMBL" id="CAG5072674.1"/>
    </source>
</evidence>
<accession>A0A8J2H2Y0</accession>
<evidence type="ECO:0000256" key="3">
    <source>
        <dbReference type="ARBA" id="ARBA00023295"/>
    </source>
</evidence>
<keyword evidence="3" id="KW-0326">Glycosidase</keyword>
<dbReference type="EMBL" id="CAJNRD030000888">
    <property type="protein sequence ID" value="CAG5072674.1"/>
    <property type="molecule type" value="Genomic_DNA"/>
</dbReference>
<evidence type="ECO:0000256" key="1">
    <source>
        <dbReference type="ARBA" id="ARBA00010838"/>
    </source>
</evidence>
<proteinExistence type="inferred from homology"/>
<feature type="non-terminal residue" evidence="5">
    <location>
        <position position="101"/>
    </location>
</feature>
<evidence type="ECO:0000256" key="4">
    <source>
        <dbReference type="RuleBase" id="RU003690"/>
    </source>
</evidence>
<keyword evidence="2" id="KW-0378">Hydrolase</keyword>
<dbReference type="InterPro" id="IPR017853">
    <property type="entry name" value="GH"/>
</dbReference>
<dbReference type="OrthoDB" id="65569at2759"/>
<dbReference type="Pfam" id="PF00232">
    <property type="entry name" value="Glyco_hydro_1"/>
    <property type="match status" value="1"/>
</dbReference>
<reference evidence="5" key="1">
    <citation type="submission" date="2021-04" db="EMBL/GenBank/DDBJ databases">
        <authorList>
            <person name="Chebbi M.A.C M."/>
        </authorList>
    </citation>
    <scope>NUCLEOTIDE SEQUENCE</scope>
</reference>
<dbReference type="Gene3D" id="3.20.20.80">
    <property type="entry name" value="Glycosidases"/>
    <property type="match status" value="1"/>
</dbReference>
<keyword evidence="6" id="KW-1185">Reference proteome</keyword>
<dbReference type="GO" id="GO:0005975">
    <property type="term" value="P:carbohydrate metabolic process"/>
    <property type="evidence" value="ECO:0007669"/>
    <property type="project" value="InterPro"/>
</dbReference>
<protein>
    <submittedName>
        <fullName evidence="5">Chloroplastic (Zea mays)</fullName>
    </submittedName>
</protein>
<comment type="caution">
    <text evidence="5">The sequence shown here is derived from an EMBL/GenBank/DDBJ whole genome shotgun (WGS) entry which is preliminary data.</text>
</comment>
<dbReference type="SUPFAM" id="SSF51445">
    <property type="entry name" value="(Trans)glycosidases"/>
    <property type="match status" value="1"/>
</dbReference>
<dbReference type="GO" id="GO:0008422">
    <property type="term" value="F:beta-glucosidase activity"/>
    <property type="evidence" value="ECO:0007669"/>
    <property type="project" value="TreeGrafter"/>
</dbReference>
<name>A0A8J2H2Y0_COTCN</name>
<dbReference type="InterPro" id="IPR001360">
    <property type="entry name" value="Glyco_hydro_1"/>
</dbReference>
<dbReference type="PANTHER" id="PTHR10353:SF36">
    <property type="entry name" value="LP05116P"/>
    <property type="match status" value="1"/>
</dbReference>
<dbReference type="AlphaFoldDB" id="A0A8J2H2Y0"/>
<organism evidence="5 6">
    <name type="scientific">Cotesia congregata</name>
    <name type="common">Parasitoid wasp</name>
    <name type="synonym">Apanteles congregatus</name>
    <dbReference type="NCBI Taxonomy" id="51543"/>
    <lineage>
        <taxon>Eukaryota</taxon>
        <taxon>Metazoa</taxon>
        <taxon>Ecdysozoa</taxon>
        <taxon>Arthropoda</taxon>
        <taxon>Hexapoda</taxon>
        <taxon>Insecta</taxon>
        <taxon>Pterygota</taxon>
        <taxon>Neoptera</taxon>
        <taxon>Endopterygota</taxon>
        <taxon>Hymenoptera</taxon>
        <taxon>Apocrita</taxon>
        <taxon>Ichneumonoidea</taxon>
        <taxon>Braconidae</taxon>
        <taxon>Microgastrinae</taxon>
        <taxon>Cotesia</taxon>
    </lineage>
</organism>
<sequence>IAAKTENIQFHFKEENVTVKTHFPDYFLLGAGSSAFQTEGAWNLSQKGESIWDRMIHQNPHAVNDMTNADVATNAYNMYKTDINLIKQINVSQIYSKLMKY</sequence>
<evidence type="ECO:0000256" key="2">
    <source>
        <dbReference type="ARBA" id="ARBA00022801"/>
    </source>
</evidence>
<dbReference type="PANTHER" id="PTHR10353">
    <property type="entry name" value="GLYCOSYL HYDROLASE"/>
    <property type="match status" value="1"/>
</dbReference>
<dbReference type="Proteomes" id="UP000786811">
    <property type="component" value="Unassembled WGS sequence"/>
</dbReference>
<evidence type="ECO:0000313" key="6">
    <source>
        <dbReference type="Proteomes" id="UP000786811"/>
    </source>
</evidence>
<gene>
    <name evidence="5" type="ORF">HICCMSTLAB_LOCUS165</name>
</gene>
<comment type="similarity">
    <text evidence="1 4">Belongs to the glycosyl hydrolase 1 family.</text>
</comment>